<evidence type="ECO:0000313" key="1">
    <source>
        <dbReference type="EMBL" id="SMG02450.1"/>
    </source>
</evidence>
<reference evidence="1 2" key="1">
    <citation type="submission" date="2017-04" db="EMBL/GenBank/DDBJ databases">
        <authorList>
            <person name="Afonso C.L."/>
            <person name="Miller P.J."/>
            <person name="Scott M.A."/>
            <person name="Spackman E."/>
            <person name="Goraichik I."/>
            <person name="Dimitrov K.M."/>
            <person name="Suarez D.L."/>
            <person name="Swayne D.E."/>
        </authorList>
    </citation>
    <scope>NUCLEOTIDE SEQUENCE [LARGE SCALE GENOMIC DNA]</scope>
    <source>
        <strain evidence="1">LMG 28154</strain>
    </source>
</reference>
<gene>
    <name evidence="1" type="ORF">BSIN_5098</name>
</gene>
<dbReference type="Proteomes" id="UP000198460">
    <property type="component" value="Unassembled WGS sequence"/>
</dbReference>
<accession>A0A238HB96</accession>
<name>A0A238HB96_9BURK</name>
<proteinExistence type="predicted"/>
<dbReference type="AlphaFoldDB" id="A0A238HB96"/>
<evidence type="ECO:0000313" key="2">
    <source>
        <dbReference type="Proteomes" id="UP000198460"/>
    </source>
</evidence>
<sequence>MPAAGRAWPVAWPIVALLLQSFAAQAAVLIEWRRMRAGHRPYAARCR</sequence>
<protein>
    <submittedName>
        <fullName evidence="1">Uncharacterized protein</fullName>
    </submittedName>
</protein>
<dbReference type="EMBL" id="FXAN01000100">
    <property type="protein sequence ID" value="SMG02450.1"/>
    <property type="molecule type" value="Genomic_DNA"/>
</dbReference>
<organism evidence="1 2">
    <name type="scientific">Burkholderia singularis</name>
    <dbReference type="NCBI Taxonomy" id="1503053"/>
    <lineage>
        <taxon>Bacteria</taxon>
        <taxon>Pseudomonadati</taxon>
        <taxon>Pseudomonadota</taxon>
        <taxon>Betaproteobacteria</taxon>
        <taxon>Burkholderiales</taxon>
        <taxon>Burkholderiaceae</taxon>
        <taxon>Burkholderia</taxon>
        <taxon>pseudomallei group</taxon>
    </lineage>
</organism>